<dbReference type="InterPro" id="IPR000742">
    <property type="entry name" value="EGF"/>
</dbReference>
<evidence type="ECO:0000313" key="4">
    <source>
        <dbReference type="EMBL" id="KII73852.1"/>
    </source>
</evidence>
<dbReference type="Gene3D" id="2.10.25.10">
    <property type="entry name" value="Laminin"/>
    <property type="match status" value="1"/>
</dbReference>
<dbReference type="PROSITE" id="PS01186">
    <property type="entry name" value="EGF_2"/>
    <property type="match status" value="1"/>
</dbReference>
<reference evidence="4 5" key="1">
    <citation type="journal article" date="2014" name="Genome Biol. Evol.">
        <title>The genome of the myxosporean Thelohanellus kitauei shows adaptations to nutrient acquisition within its fish host.</title>
        <authorList>
            <person name="Yang Y."/>
            <person name="Xiong J."/>
            <person name="Zhou Z."/>
            <person name="Huo F."/>
            <person name="Miao W."/>
            <person name="Ran C."/>
            <person name="Liu Y."/>
            <person name="Zhang J."/>
            <person name="Feng J."/>
            <person name="Wang M."/>
            <person name="Wang M."/>
            <person name="Wang L."/>
            <person name="Yao B."/>
        </authorList>
    </citation>
    <scope>NUCLEOTIDE SEQUENCE [LARGE SCALE GENOMIC DNA]</scope>
    <source>
        <strain evidence="4">Wuqing</strain>
    </source>
</reference>
<comment type="caution">
    <text evidence="1">Lacks conserved residue(s) required for the propagation of feature annotation.</text>
</comment>
<dbReference type="SMART" id="SM00181">
    <property type="entry name" value="EGF"/>
    <property type="match status" value="1"/>
</dbReference>
<dbReference type="PROSITE" id="PS50026">
    <property type="entry name" value="EGF_3"/>
    <property type="match status" value="1"/>
</dbReference>
<keyword evidence="1" id="KW-1015">Disulfide bond</keyword>
<evidence type="ECO:0000256" key="1">
    <source>
        <dbReference type="PROSITE-ProRule" id="PRU00076"/>
    </source>
</evidence>
<dbReference type="PANTHER" id="PTHR24044">
    <property type="entry name" value="NOTCH LIGAND FAMILY MEMBER"/>
    <property type="match status" value="1"/>
</dbReference>
<comment type="caution">
    <text evidence="4">The sequence shown here is derived from an EMBL/GenBank/DDBJ whole genome shotgun (WGS) entry which is preliminary data.</text>
</comment>
<evidence type="ECO:0000313" key="5">
    <source>
        <dbReference type="Proteomes" id="UP000031668"/>
    </source>
</evidence>
<dbReference type="PROSITE" id="PS00022">
    <property type="entry name" value="EGF_1"/>
    <property type="match status" value="1"/>
</dbReference>
<dbReference type="InterPro" id="IPR050906">
    <property type="entry name" value="Notch_signaling"/>
</dbReference>
<dbReference type="CDD" id="cd00054">
    <property type="entry name" value="EGF_CA"/>
    <property type="match status" value="1"/>
</dbReference>
<dbReference type="InterPro" id="IPR009030">
    <property type="entry name" value="Growth_fac_rcpt_cys_sf"/>
</dbReference>
<feature type="disulfide bond" evidence="1">
    <location>
        <begin position="51"/>
        <end position="60"/>
    </location>
</feature>
<evidence type="ECO:0000256" key="2">
    <source>
        <dbReference type="SAM" id="MobiDB-lite"/>
    </source>
</evidence>
<dbReference type="Proteomes" id="UP000031668">
    <property type="component" value="Unassembled WGS sequence"/>
</dbReference>
<evidence type="ECO:0000259" key="3">
    <source>
        <dbReference type="PROSITE" id="PS50026"/>
    </source>
</evidence>
<feature type="region of interest" description="Disordered" evidence="2">
    <location>
        <begin position="90"/>
        <end position="110"/>
    </location>
</feature>
<proteinExistence type="predicted"/>
<name>A0A0C2NIJ0_THEKT</name>
<dbReference type="OrthoDB" id="5947595at2759"/>
<dbReference type="SUPFAM" id="SSF57184">
    <property type="entry name" value="Growth factor receptor domain"/>
    <property type="match status" value="1"/>
</dbReference>
<organism evidence="4 5">
    <name type="scientific">Thelohanellus kitauei</name>
    <name type="common">Myxosporean</name>
    <dbReference type="NCBI Taxonomy" id="669202"/>
    <lineage>
        <taxon>Eukaryota</taxon>
        <taxon>Metazoa</taxon>
        <taxon>Cnidaria</taxon>
        <taxon>Myxozoa</taxon>
        <taxon>Myxosporea</taxon>
        <taxon>Bivalvulida</taxon>
        <taxon>Platysporina</taxon>
        <taxon>Myxobolidae</taxon>
        <taxon>Thelohanellus</taxon>
    </lineage>
</organism>
<gene>
    <name evidence="4" type="ORF">RF11_08224</name>
</gene>
<dbReference type="EMBL" id="JWZT01000640">
    <property type="protein sequence ID" value="KII73852.1"/>
    <property type="molecule type" value="Genomic_DNA"/>
</dbReference>
<sequence length="349" mass="38314">MKGQCFGANKCSQCLPGWEGNNCSAKSCQNYMLCQNNGTCVGSGNSRKCNCTPGYNGTYCETKEIAETTEALPLTTDVELFTTEIETSTITEEDLGTTKAPTTPNNMIYPTTTETTESLETIETTITSINTTYPSIETTLTTETDILDTVSINSSPSKLYTSTETTGAISESVSHKLITTTPILFTTMTDLAESVSIKSSTENEFLIEHYQSKSTYVTNTSRTFMPIKYTTTPMKTHPETSTLQTTYTNHEDGLKIINSTGSNLSTSGYVQTETVENTQIQTSTLQSLLQTSKAVTTTSSTTLVFEESTNILDIQTQSSTMVHKNTFGHDVFVLLLPRLQKSFQKNRMK</sequence>
<protein>
    <submittedName>
        <fullName evidence="4">Protein slit</fullName>
    </submittedName>
</protein>
<feature type="domain" description="EGF-like" evidence="3">
    <location>
        <begin position="24"/>
        <end position="61"/>
    </location>
</feature>
<accession>A0A0C2NIJ0</accession>
<feature type="compositionally biased region" description="Polar residues" evidence="2">
    <location>
        <begin position="99"/>
        <end position="110"/>
    </location>
</feature>
<keyword evidence="1" id="KW-0245">EGF-like domain</keyword>
<keyword evidence="5" id="KW-1185">Reference proteome</keyword>
<dbReference type="AlphaFoldDB" id="A0A0C2NIJ0"/>